<dbReference type="InterPro" id="IPR050564">
    <property type="entry name" value="F420-G6PD/mer"/>
</dbReference>
<organism evidence="3">
    <name type="scientific">marine metagenome</name>
    <dbReference type="NCBI Taxonomy" id="408172"/>
    <lineage>
        <taxon>unclassified sequences</taxon>
        <taxon>metagenomes</taxon>
        <taxon>ecological metagenomes</taxon>
    </lineage>
</organism>
<dbReference type="InterPro" id="IPR011251">
    <property type="entry name" value="Luciferase-like_dom"/>
</dbReference>
<dbReference type="GO" id="GO:0016705">
    <property type="term" value="F:oxidoreductase activity, acting on paired donors, with incorporation or reduction of molecular oxygen"/>
    <property type="evidence" value="ECO:0007669"/>
    <property type="project" value="InterPro"/>
</dbReference>
<feature type="domain" description="Luciferase-like" evidence="2">
    <location>
        <begin position="13"/>
        <end position="295"/>
    </location>
</feature>
<dbReference type="Pfam" id="PF00296">
    <property type="entry name" value="Bac_luciferase"/>
    <property type="match status" value="1"/>
</dbReference>
<sequence length="297" mass="32371">MISGSVNLIPEASVDLMRDLAIRSEKLGFERCWVYDEGLATRDVYVTMTAILRSTENLIVGPGITNSYTRHPGQTAAAIASLDEMSNGRAFLGIGAGGSLTLDPLGIQRYKPLETVRQTISACRQLFAGEKVDLEGPGFSLKSAQLGYGRSDIEIWLAGRGPRMLDLGGAFTDGVMLDFIFKPSLGEYVKQIRMGAEREGNDPKICYSTMIVTDDESLEIVRPHMTYRLVDSPATVLEQLGVSEKDISNIRGALADGLEAAAEYVSDDWVLPFVISGSVKECADELADLFEMHGFDE</sequence>
<gene>
    <name evidence="3" type="ORF">METZ01_LOCUS320751</name>
</gene>
<feature type="non-terminal residue" evidence="3">
    <location>
        <position position="297"/>
    </location>
</feature>
<reference evidence="3" key="1">
    <citation type="submission" date="2018-05" db="EMBL/GenBank/DDBJ databases">
        <authorList>
            <person name="Lanie J.A."/>
            <person name="Ng W.-L."/>
            <person name="Kazmierczak K.M."/>
            <person name="Andrzejewski T.M."/>
            <person name="Davidsen T.M."/>
            <person name="Wayne K.J."/>
            <person name="Tettelin H."/>
            <person name="Glass J.I."/>
            <person name="Rusch D."/>
            <person name="Podicherti R."/>
            <person name="Tsui H.-C.T."/>
            <person name="Winkler M.E."/>
        </authorList>
    </citation>
    <scope>NUCLEOTIDE SEQUENCE</scope>
</reference>
<dbReference type="Gene3D" id="3.20.20.30">
    <property type="entry name" value="Luciferase-like domain"/>
    <property type="match status" value="1"/>
</dbReference>
<evidence type="ECO:0000313" key="3">
    <source>
        <dbReference type="EMBL" id="SVC67897.1"/>
    </source>
</evidence>
<dbReference type="AlphaFoldDB" id="A0A382P4Z0"/>
<dbReference type="PANTHER" id="PTHR43244">
    <property type="match status" value="1"/>
</dbReference>
<dbReference type="SUPFAM" id="SSF51679">
    <property type="entry name" value="Bacterial luciferase-like"/>
    <property type="match status" value="1"/>
</dbReference>
<name>A0A382P4Z0_9ZZZZ</name>
<dbReference type="EMBL" id="UINC01104611">
    <property type="protein sequence ID" value="SVC67897.1"/>
    <property type="molecule type" value="Genomic_DNA"/>
</dbReference>
<evidence type="ECO:0000259" key="2">
    <source>
        <dbReference type="Pfam" id="PF00296"/>
    </source>
</evidence>
<keyword evidence="1" id="KW-0560">Oxidoreductase</keyword>
<dbReference type="CDD" id="cd01097">
    <property type="entry name" value="Tetrahydromethanopterin_reductase"/>
    <property type="match status" value="1"/>
</dbReference>
<protein>
    <recommendedName>
        <fullName evidence="2">Luciferase-like domain-containing protein</fullName>
    </recommendedName>
</protein>
<dbReference type="PANTHER" id="PTHR43244:SF1">
    <property type="entry name" value="5,10-METHYLENETETRAHYDROMETHANOPTERIN REDUCTASE"/>
    <property type="match status" value="1"/>
</dbReference>
<proteinExistence type="predicted"/>
<dbReference type="InterPro" id="IPR036661">
    <property type="entry name" value="Luciferase-like_sf"/>
</dbReference>
<evidence type="ECO:0000256" key="1">
    <source>
        <dbReference type="ARBA" id="ARBA00023002"/>
    </source>
</evidence>
<accession>A0A382P4Z0</accession>